<proteinExistence type="predicted"/>
<name>A0A3Q9FQN6_9BACT</name>
<evidence type="ECO:0000313" key="3">
    <source>
        <dbReference type="Proteomes" id="UP000267268"/>
    </source>
</evidence>
<keyword evidence="3" id="KW-1185">Reference proteome</keyword>
<gene>
    <name evidence="2" type="ORF">EI427_24680</name>
</gene>
<dbReference type="KEGG" id="fll:EI427_24680"/>
<evidence type="ECO:0000313" key="2">
    <source>
        <dbReference type="EMBL" id="AZQ65409.1"/>
    </source>
</evidence>
<dbReference type="EMBL" id="CP034563">
    <property type="protein sequence ID" value="AZQ65409.1"/>
    <property type="molecule type" value="Genomic_DNA"/>
</dbReference>
<dbReference type="InterPro" id="IPR025401">
    <property type="entry name" value="DUF4374"/>
</dbReference>
<organism evidence="2 3">
    <name type="scientific">Flammeovirga pectinis</name>
    <dbReference type="NCBI Taxonomy" id="2494373"/>
    <lineage>
        <taxon>Bacteria</taxon>
        <taxon>Pseudomonadati</taxon>
        <taxon>Bacteroidota</taxon>
        <taxon>Cytophagia</taxon>
        <taxon>Cytophagales</taxon>
        <taxon>Flammeovirgaceae</taxon>
        <taxon>Flammeovirga</taxon>
    </lineage>
</organism>
<sequence>MNKQFLQSLLLLSSFSLFVSCDETTTNETQPNVETGFVVGIEAATGTDVLITVDTITSGTISPIKQGIEQPAWMSFYAAGNMVLTTGYTSDNILTGYEFAGENAQLVATGQLVTDHGIFAATNVNENEFLAVGTPREGFEDRVIYSIDKPSVSISERFLTKIDERKALDLVAFPTGILQRESKVYLSYYLMGSGAVVPAFATPLSDSARIAVYNYPSMEFDKYIKDDRTSDIGNYTAKTALQEDENGDIYTFSTSSNATGFYPTPTKPSGFLRIKSGATAFDQDYFFNFEEKSGGMKINNAVYAGNGKMVVRTVTDDSQLWGTYGPNTETPVCSITIADLNAQTVTKVEDVPLHGGEWGIAHLVKDGKVYLNISDSKGGYIYEIDPETATAKKGAKIDGHYAKGIFSLNKN</sequence>
<keyword evidence="1" id="KW-0732">Signal</keyword>
<dbReference type="Pfam" id="PF14298">
    <property type="entry name" value="DUF4374"/>
    <property type="match status" value="1"/>
</dbReference>
<reference evidence="2 3" key="1">
    <citation type="submission" date="2018-12" db="EMBL/GenBank/DDBJ databases">
        <title>Flammeovirga pectinis sp. nov., isolated from the gut of the Korean scallop, Patinopecten yessoensis.</title>
        <authorList>
            <person name="Bae J.-W."/>
            <person name="Jeong Y.-S."/>
            <person name="Kang W."/>
        </authorList>
    </citation>
    <scope>NUCLEOTIDE SEQUENCE [LARGE SCALE GENOMIC DNA]</scope>
    <source>
        <strain evidence="2 3">L12M1</strain>
    </source>
</reference>
<accession>A0A3Q9FQN6</accession>
<feature type="chain" id="PRO_5018738920" evidence="1">
    <location>
        <begin position="22"/>
        <end position="411"/>
    </location>
</feature>
<dbReference type="PROSITE" id="PS51257">
    <property type="entry name" value="PROKAR_LIPOPROTEIN"/>
    <property type="match status" value="1"/>
</dbReference>
<protein>
    <submittedName>
        <fullName evidence="2">DUF4374 domain-containing protein</fullName>
    </submittedName>
</protein>
<feature type="signal peptide" evidence="1">
    <location>
        <begin position="1"/>
        <end position="21"/>
    </location>
</feature>
<evidence type="ECO:0000256" key="1">
    <source>
        <dbReference type="SAM" id="SignalP"/>
    </source>
</evidence>
<dbReference type="RefSeq" id="WP_126620093.1">
    <property type="nucleotide sequence ID" value="NZ_CP034563.1"/>
</dbReference>
<dbReference type="Proteomes" id="UP000267268">
    <property type="component" value="Chromosome 2"/>
</dbReference>
<dbReference type="OrthoDB" id="738440at2"/>
<dbReference type="AlphaFoldDB" id="A0A3Q9FQN6"/>